<dbReference type="InterPro" id="IPR011041">
    <property type="entry name" value="Quinoprot_gluc/sorb_DH_b-prop"/>
</dbReference>
<dbReference type="Gene3D" id="2.120.10.30">
    <property type="entry name" value="TolB, C-terminal domain"/>
    <property type="match status" value="1"/>
</dbReference>
<protein>
    <recommendedName>
        <fullName evidence="1">Glucose/Sorbosone dehydrogenase domain-containing protein</fullName>
    </recommendedName>
</protein>
<dbReference type="InterPro" id="IPR012938">
    <property type="entry name" value="Glc/Sorbosone_DH"/>
</dbReference>
<gene>
    <name evidence="2" type="ORF">METZ01_LOCUS34765</name>
</gene>
<evidence type="ECO:0000313" key="2">
    <source>
        <dbReference type="EMBL" id="SUZ81911.1"/>
    </source>
</evidence>
<feature type="domain" description="Glucose/Sorbosone dehydrogenase" evidence="1">
    <location>
        <begin position="59"/>
        <end position="392"/>
    </location>
</feature>
<name>A0A381QRB4_9ZZZZ</name>
<dbReference type="SUPFAM" id="SSF50952">
    <property type="entry name" value="Soluble quinoprotein glucose dehydrogenase"/>
    <property type="match status" value="1"/>
</dbReference>
<dbReference type="PANTHER" id="PTHR19328">
    <property type="entry name" value="HEDGEHOG-INTERACTING PROTEIN"/>
    <property type="match status" value="1"/>
</dbReference>
<evidence type="ECO:0000259" key="1">
    <source>
        <dbReference type="Pfam" id="PF07995"/>
    </source>
</evidence>
<proteinExistence type="predicted"/>
<reference evidence="2" key="1">
    <citation type="submission" date="2018-05" db="EMBL/GenBank/DDBJ databases">
        <authorList>
            <person name="Lanie J.A."/>
            <person name="Ng W.-L."/>
            <person name="Kazmierczak K.M."/>
            <person name="Andrzejewski T.M."/>
            <person name="Davidsen T.M."/>
            <person name="Wayne K.J."/>
            <person name="Tettelin H."/>
            <person name="Glass J.I."/>
            <person name="Rusch D."/>
            <person name="Podicherti R."/>
            <person name="Tsui H.-C.T."/>
            <person name="Winkler M.E."/>
        </authorList>
    </citation>
    <scope>NUCLEOTIDE SEQUENCE</scope>
</reference>
<accession>A0A381QRB4</accession>
<dbReference type="Pfam" id="PF07995">
    <property type="entry name" value="GSDH"/>
    <property type="match status" value="1"/>
</dbReference>
<dbReference type="InterPro" id="IPR011042">
    <property type="entry name" value="6-blade_b-propeller_TolB-like"/>
</dbReference>
<sequence length="397" mass="43483">MKVTRFIRVAALMLLGLLIFGQINGQSIGIPVTPLGEGPWVFDTAEQHKVHVSVVARGLSHPWAIAFLPDSGMLITERTGRLRVVRDGVLDPHSISGVPEVRTDGNGGLMDVAVHPDFSENRLVYLTYTKPVANGWGAPALAVGRLADGALTDVRDLLVTEAYEGNSGLNGRVAFGSDGKVYMSTGGRVGDAAQDPKSLRGKVLRLEDDGSVPADNPFLNRLNYRPEIYTLGHRNTLGLMLHPETGEMWQHENGPNGGDEINILLPGRNYGWPIVSFGRNYSGDRVTEHPTREGLQSPLLVWLPAIAASGMAIYTGDHFPAWKGNVFIGSLRMGGISGTGHLQRIVFNERTEEMRRELIFAELRRRIREVREGPDGFLYLLTDEEDDGALLRIEPAP</sequence>
<dbReference type="AlphaFoldDB" id="A0A381QRB4"/>
<dbReference type="EMBL" id="UINC01001483">
    <property type="protein sequence ID" value="SUZ81911.1"/>
    <property type="molecule type" value="Genomic_DNA"/>
</dbReference>
<dbReference type="PANTHER" id="PTHR19328:SF75">
    <property type="entry name" value="ALDOSE SUGAR DEHYDROGENASE YLII"/>
    <property type="match status" value="1"/>
</dbReference>
<organism evidence="2">
    <name type="scientific">marine metagenome</name>
    <dbReference type="NCBI Taxonomy" id="408172"/>
    <lineage>
        <taxon>unclassified sequences</taxon>
        <taxon>metagenomes</taxon>
        <taxon>ecological metagenomes</taxon>
    </lineage>
</organism>